<sequence length="474" mass="53008">MSTARRVAKNTLVMVFGEIGAKVFTVSYTILLARHLLVEGFGVLSFFLALTGVLRLFTDVGFFELTIREVARNKAVAKKFFSNLLLLKSIIVVVVFGAFFLYLFFANYPQEAKLLAYLLGLAVAIDSLASIFRSIFQGLEEMIYISLGKILRSATLLSGTVVLVLFNFGLVEFGVLYLIANAISFTFLISALVKKIMLERISFEFDKSFWKMVFREGIPFWAATAFVVILNDTDKIMLYAMVGERAVGFYSAAYRMVFALNFLPLMFIAALYPVTSRLFTKSTASLVKTSEISFKFVLVVGLFIVVTLSGFSETLILTIFGEEFSSSAEPLKILAWSQLFLYFNVVLGNLFRSADMQIIKTYQVAAAAILNVFLNFLLIPIWSFVGASFATLIARSFSFAFLGFVAIRHFDFSKPLFIQSTIVVLLSASFVYASILSKNSLILVVGLIAILAFLYAKIFDESDRRILIKLIKME</sequence>
<evidence type="ECO:0000256" key="1">
    <source>
        <dbReference type="ARBA" id="ARBA00004651"/>
    </source>
</evidence>
<dbReference type="STRING" id="589924.Ferp_1911"/>
<dbReference type="PANTHER" id="PTHR30250:SF11">
    <property type="entry name" value="O-ANTIGEN TRANSPORTER-RELATED"/>
    <property type="match status" value="1"/>
</dbReference>
<dbReference type="GeneID" id="8779442"/>
<feature type="transmembrane region" description="Helical" evidence="6">
    <location>
        <begin position="252"/>
        <end position="275"/>
    </location>
</feature>
<feature type="transmembrane region" description="Helical" evidence="6">
    <location>
        <begin position="213"/>
        <end position="232"/>
    </location>
</feature>
<keyword evidence="2" id="KW-1003">Cell membrane</keyword>
<feature type="transmembrane region" description="Helical" evidence="6">
    <location>
        <begin position="333"/>
        <end position="352"/>
    </location>
</feature>
<dbReference type="Pfam" id="PF01943">
    <property type="entry name" value="Polysacc_synt"/>
    <property type="match status" value="1"/>
</dbReference>
<feature type="transmembrane region" description="Helical" evidence="6">
    <location>
        <begin position="84"/>
        <end position="108"/>
    </location>
</feature>
<dbReference type="OrthoDB" id="19148at2157"/>
<feature type="transmembrane region" description="Helical" evidence="6">
    <location>
        <begin position="174"/>
        <end position="193"/>
    </location>
</feature>
<dbReference type="InterPro" id="IPR050833">
    <property type="entry name" value="Poly_Biosynth_Transport"/>
</dbReference>
<keyword evidence="3 6" id="KW-0812">Transmembrane</keyword>
<evidence type="ECO:0000256" key="5">
    <source>
        <dbReference type="ARBA" id="ARBA00023136"/>
    </source>
</evidence>
<dbReference type="PaxDb" id="589924-Ferp_1911"/>
<evidence type="ECO:0000256" key="2">
    <source>
        <dbReference type="ARBA" id="ARBA00022475"/>
    </source>
</evidence>
<evidence type="ECO:0000256" key="4">
    <source>
        <dbReference type="ARBA" id="ARBA00022989"/>
    </source>
</evidence>
<dbReference type="eggNOG" id="arCOG02209">
    <property type="taxonomic scope" value="Archaea"/>
</dbReference>
<reference evidence="8" key="1">
    <citation type="submission" date="2010-02" db="EMBL/GenBank/DDBJ databases">
        <title>Complete sequence of Ferroglobus placidus DSM 10642.</title>
        <authorList>
            <consortium name="US DOE Joint Genome Institute"/>
            <person name="Lucas S."/>
            <person name="Copeland A."/>
            <person name="Lapidus A."/>
            <person name="Cheng J.-F."/>
            <person name="Bruce D."/>
            <person name="Goodwin L."/>
            <person name="Pitluck S."/>
            <person name="Saunders E."/>
            <person name="Brettin T."/>
            <person name="Detter J.C."/>
            <person name="Han C."/>
            <person name="Tapia R."/>
            <person name="Larimer F."/>
            <person name="Land M."/>
            <person name="Hauser L."/>
            <person name="Kyrpides N."/>
            <person name="Ivanova N."/>
            <person name="Holmes D."/>
            <person name="Lovley D."/>
            <person name="Kyrpides N."/>
            <person name="Anderson I.J."/>
            <person name="Woyke T."/>
        </authorList>
    </citation>
    <scope>NUCLEOTIDE SEQUENCE [LARGE SCALE GENOMIC DNA]</scope>
    <source>
        <strain evidence="8">DSM 10642 / AEDII12DO</strain>
    </source>
</reference>
<keyword evidence="8" id="KW-1185">Reference proteome</keyword>
<keyword evidence="4 6" id="KW-1133">Transmembrane helix</keyword>
<name>D3RZY8_FERPA</name>
<evidence type="ECO:0000256" key="3">
    <source>
        <dbReference type="ARBA" id="ARBA00022692"/>
    </source>
</evidence>
<dbReference type="KEGG" id="fpl:Ferp_1911"/>
<organism evidence="7 8">
    <name type="scientific">Ferroglobus placidus (strain DSM 10642 / AEDII12DO)</name>
    <dbReference type="NCBI Taxonomy" id="589924"/>
    <lineage>
        <taxon>Archaea</taxon>
        <taxon>Methanobacteriati</taxon>
        <taxon>Methanobacteriota</taxon>
        <taxon>Archaeoglobi</taxon>
        <taxon>Archaeoglobales</taxon>
        <taxon>Archaeoglobaceae</taxon>
        <taxon>Ferroglobus</taxon>
    </lineage>
</organism>
<feature type="transmembrane region" description="Helical" evidence="6">
    <location>
        <begin position="12"/>
        <end position="31"/>
    </location>
</feature>
<dbReference type="Proteomes" id="UP000002613">
    <property type="component" value="Chromosome"/>
</dbReference>
<dbReference type="PANTHER" id="PTHR30250">
    <property type="entry name" value="PST FAMILY PREDICTED COLANIC ACID TRANSPORTER"/>
    <property type="match status" value="1"/>
</dbReference>
<feature type="transmembrane region" description="Helical" evidence="6">
    <location>
        <begin position="296"/>
        <end position="321"/>
    </location>
</feature>
<accession>D3RZY8</accession>
<comment type="subcellular location">
    <subcellularLocation>
        <location evidence="1">Cell membrane</location>
        <topology evidence="1">Multi-pass membrane protein</topology>
    </subcellularLocation>
</comment>
<dbReference type="AlphaFoldDB" id="D3RZY8"/>
<feature type="transmembrane region" description="Helical" evidence="6">
    <location>
        <begin position="144"/>
        <end position="168"/>
    </location>
</feature>
<feature type="transmembrane region" description="Helical" evidence="6">
    <location>
        <begin position="43"/>
        <end position="63"/>
    </location>
</feature>
<protein>
    <submittedName>
        <fullName evidence="7">Polysaccharide biosynthesis protein</fullName>
    </submittedName>
</protein>
<feature type="transmembrane region" description="Helical" evidence="6">
    <location>
        <begin position="441"/>
        <end position="459"/>
    </location>
</feature>
<dbReference type="GO" id="GO:0005886">
    <property type="term" value="C:plasma membrane"/>
    <property type="evidence" value="ECO:0007669"/>
    <property type="project" value="UniProtKB-SubCell"/>
</dbReference>
<keyword evidence="5 6" id="KW-0472">Membrane</keyword>
<feature type="transmembrane region" description="Helical" evidence="6">
    <location>
        <begin position="389"/>
        <end position="407"/>
    </location>
</feature>
<feature type="transmembrane region" description="Helical" evidence="6">
    <location>
        <begin position="416"/>
        <end position="435"/>
    </location>
</feature>
<feature type="transmembrane region" description="Helical" evidence="6">
    <location>
        <begin position="114"/>
        <end position="132"/>
    </location>
</feature>
<evidence type="ECO:0000313" key="7">
    <source>
        <dbReference type="EMBL" id="ADC66051.1"/>
    </source>
</evidence>
<proteinExistence type="predicted"/>
<evidence type="ECO:0000256" key="6">
    <source>
        <dbReference type="SAM" id="Phobius"/>
    </source>
</evidence>
<dbReference type="InterPro" id="IPR002797">
    <property type="entry name" value="Polysacc_synth"/>
</dbReference>
<reference evidence="7 8" key="2">
    <citation type="journal article" date="2011" name="Stand. Genomic Sci.">
        <title>Complete genome sequence of Ferroglobus placidus AEDII12DO.</title>
        <authorList>
            <person name="Anderson I."/>
            <person name="Risso C."/>
            <person name="Holmes D."/>
            <person name="Lucas S."/>
            <person name="Copeland A."/>
            <person name="Lapidus A."/>
            <person name="Cheng J.F."/>
            <person name="Bruce D."/>
            <person name="Goodwin L."/>
            <person name="Pitluck S."/>
            <person name="Saunders E."/>
            <person name="Brettin T."/>
            <person name="Detter J.C."/>
            <person name="Han C."/>
            <person name="Tapia R."/>
            <person name="Larimer F."/>
            <person name="Land M."/>
            <person name="Hauser L."/>
            <person name="Woyke T."/>
            <person name="Lovley D."/>
            <person name="Kyrpides N."/>
            <person name="Ivanova N."/>
        </authorList>
    </citation>
    <scope>NUCLEOTIDE SEQUENCE [LARGE SCALE GENOMIC DNA]</scope>
    <source>
        <strain evidence="8">DSM 10642 / AEDII12DO</strain>
    </source>
</reference>
<dbReference type="RefSeq" id="WP_012966390.1">
    <property type="nucleotide sequence ID" value="NC_013849.1"/>
</dbReference>
<feature type="transmembrane region" description="Helical" evidence="6">
    <location>
        <begin position="364"/>
        <end position="383"/>
    </location>
</feature>
<evidence type="ECO:0000313" key="8">
    <source>
        <dbReference type="Proteomes" id="UP000002613"/>
    </source>
</evidence>
<gene>
    <name evidence="7" type="ordered locus">Ferp_1911</name>
</gene>
<dbReference type="EMBL" id="CP001899">
    <property type="protein sequence ID" value="ADC66051.1"/>
    <property type="molecule type" value="Genomic_DNA"/>
</dbReference>
<dbReference type="HOGENOM" id="CLU_022017_5_4_2"/>
<dbReference type="CDD" id="cd13128">
    <property type="entry name" value="MATE_Wzx_like"/>
    <property type="match status" value="1"/>
</dbReference>